<protein>
    <submittedName>
        <fullName evidence="1">Uncharacterized protein</fullName>
    </submittedName>
</protein>
<evidence type="ECO:0000313" key="1">
    <source>
        <dbReference type="EMBL" id="CAI8598069.1"/>
    </source>
</evidence>
<dbReference type="EMBL" id="OX451737">
    <property type="protein sequence ID" value="CAI8598069.1"/>
    <property type="molecule type" value="Genomic_DNA"/>
</dbReference>
<name>A0AAV0ZJY0_VICFA</name>
<dbReference type="Proteomes" id="UP001157006">
    <property type="component" value="Chromosome 2"/>
</dbReference>
<gene>
    <name evidence="1" type="ORF">VFH_II110640</name>
</gene>
<proteinExistence type="predicted"/>
<sequence>MASRKLKGERKIGEISYEQDENLLHAPSTKARSITINIRTRSLLAVKYSNLLSFPSHSFDFPNMLSLQKLYGLVGDHGYIYPNMVRKFYLNFNLILSQNDGEDDVITSRVKNVDICLYDLKNKIPIN</sequence>
<evidence type="ECO:0000313" key="2">
    <source>
        <dbReference type="Proteomes" id="UP001157006"/>
    </source>
</evidence>
<organism evidence="1 2">
    <name type="scientific">Vicia faba</name>
    <name type="common">Broad bean</name>
    <name type="synonym">Faba vulgaris</name>
    <dbReference type="NCBI Taxonomy" id="3906"/>
    <lineage>
        <taxon>Eukaryota</taxon>
        <taxon>Viridiplantae</taxon>
        <taxon>Streptophyta</taxon>
        <taxon>Embryophyta</taxon>
        <taxon>Tracheophyta</taxon>
        <taxon>Spermatophyta</taxon>
        <taxon>Magnoliopsida</taxon>
        <taxon>eudicotyledons</taxon>
        <taxon>Gunneridae</taxon>
        <taxon>Pentapetalae</taxon>
        <taxon>rosids</taxon>
        <taxon>fabids</taxon>
        <taxon>Fabales</taxon>
        <taxon>Fabaceae</taxon>
        <taxon>Papilionoideae</taxon>
        <taxon>50 kb inversion clade</taxon>
        <taxon>NPAAA clade</taxon>
        <taxon>Hologalegina</taxon>
        <taxon>IRL clade</taxon>
        <taxon>Fabeae</taxon>
        <taxon>Vicia</taxon>
    </lineage>
</organism>
<accession>A0AAV0ZJY0</accession>
<keyword evidence="2" id="KW-1185">Reference proteome</keyword>
<reference evidence="1 2" key="1">
    <citation type="submission" date="2023-01" db="EMBL/GenBank/DDBJ databases">
        <authorList>
            <person name="Kreplak J."/>
        </authorList>
    </citation>
    <scope>NUCLEOTIDE SEQUENCE [LARGE SCALE GENOMIC DNA]</scope>
</reference>
<dbReference type="AlphaFoldDB" id="A0AAV0ZJY0"/>